<dbReference type="SUPFAM" id="SSF54171">
    <property type="entry name" value="DNA-binding domain"/>
    <property type="match status" value="1"/>
</dbReference>
<comment type="caution">
    <text evidence="1">The sequence shown here is derived from an EMBL/GenBank/DDBJ whole genome shotgun (WGS) entry which is preliminary data.</text>
</comment>
<dbReference type="AlphaFoldDB" id="A0A2J8INB4"/>
<gene>
    <name evidence="1" type="ORF">CK820_G0054728</name>
</gene>
<organism evidence="1 2">
    <name type="scientific">Pan troglodytes</name>
    <name type="common">Chimpanzee</name>
    <dbReference type="NCBI Taxonomy" id="9598"/>
    <lineage>
        <taxon>Eukaryota</taxon>
        <taxon>Metazoa</taxon>
        <taxon>Chordata</taxon>
        <taxon>Craniata</taxon>
        <taxon>Vertebrata</taxon>
        <taxon>Euteleostomi</taxon>
        <taxon>Mammalia</taxon>
        <taxon>Eutheria</taxon>
        <taxon>Euarchontoglires</taxon>
        <taxon>Primates</taxon>
        <taxon>Haplorrhini</taxon>
        <taxon>Catarrhini</taxon>
        <taxon>Hominidae</taxon>
        <taxon>Pan</taxon>
    </lineage>
</organism>
<reference evidence="1 2" key="1">
    <citation type="submission" date="2017-12" db="EMBL/GenBank/DDBJ databases">
        <title>High-resolution comparative analysis of great ape genomes.</title>
        <authorList>
            <person name="Pollen A."/>
            <person name="Hastie A."/>
            <person name="Hormozdiari F."/>
            <person name="Dougherty M."/>
            <person name="Liu R."/>
            <person name="Chaisson M."/>
            <person name="Hoppe E."/>
            <person name="Hill C."/>
            <person name="Pang A."/>
            <person name="Hillier L."/>
            <person name="Baker C."/>
            <person name="Armstrong J."/>
            <person name="Shendure J."/>
            <person name="Paten B."/>
            <person name="Wilson R."/>
            <person name="Chao H."/>
            <person name="Schneider V."/>
            <person name="Ventura M."/>
            <person name="Kronenberg Z."/>
            <person name="Murali S."/>
            <person name="Gordon D."/>
            <person name="Cantsilieris S."/>
            <person name="Munson K."/>
            <person name="Nelson B."/>
            <person name="Raja A."/>
            <person name="Underwood J."/>
            <person name="Diekhans M."/>
            <person name="Fiddes I."/>
            <person name="Haussler D."/>
            <person name="Eichler E."/>
        </authorList>
    </citation>
    <scope>NUCLEOTIDE SEQUENCE [LARGE SCALE GENOMIC DNA]</scope>
    <source>
        <strain evidence="1">Yerkes chimp pedigree #C0471</strain>
    </source>
</reference>
<name>A0A2J8INB4_PANTR</name>
<proteinExistence type="predicted"/>
<sequence>LINPQGKAFRSKVELIAYFEKETVLPIKKRKTRETVSIEVKEVVKPLLVSTL</sequence>
<dbReference type="Gene3D" id="3.30.890.10">
    <property type="entry name" value="Methyl-cpg-binding Protein 2, Chain A"/>
    <property type="match status" value="1"/>
</dbReference>
<dbReference type="InterPro" id="IPR016177">
    <property type="entry name" value="DNA-bd_dom_sf"/>
</dbReference>
<evidence type="ECO:0000313" key="1">
    <source>
        <dbReference type="EMBL" id="PNI12004.1"/>
    </source>
</evidence>
<evidence type="ECO:0000313" key="2">
    <source>
        <dbReference type="Proteomes" id="UP000236370"/>
    </source>
</evidence>
<feature type="non-terminal residue" evidence="1">
    <location>
        <position position="1"/>
    </location>
</feature>
<dbReference type="GO" id="GO:0003677">
    <property type="term" value="F:DNA binding"/>
    <property type="evidence" value="ECO:0007669"/>
    <property type="project" value="InterPro"/>
</dbReference>
<dbReference type="EMBL" id="NBAG03000681">
    <property type="protein sequence ID" value="PNI12004.1"/>
    <property type="molecule type" value="Genomic_DNA"/>
</dbReference>
<accession>A0A2J8INB4</accession>
<feature type="non-terminal residue" evidence="1">
    <location>
        <position position="52"/>
    </location>
</feature>
<dbReference type="Proteomes" id="UP000236370">
    <property type="component" value="Unassembled WGS sequence"/>
</dbReference>
<protein>
    <submittedName>
        <fullName evidence="1">MECP2 isoform 26</fullName>
    </submittedName>
</protein>